<dbReference type="PROSITE" id="PS00125">
    <property type="entry name" value="SER_THR_PHOSPHATASE"/>
    <property type="match status" value="1"/>
</dbReference>
<evidence type="ECO:0000256" key="6">
    <source>
        <dbReference type="ARBA" id="ARBA00047761"/>
    </source>
</evidence>
<evidence type="ECO:0000259" key="10">
    <source>
        <dbReference type="PROSITE" id="PS00125"/>
    </source>
</evidence>
<feature type="compositionally biased region" description="Polar residues" evidence="9">
    <location>
        <begin position="338"/>
        <end position="347"/>
    </location>
</feature>
<keyword evidence="5" id="KW-0464">Manganese</keyword>
<dbReference type="InterPro" id="IPR006186">
    <property type="entry name" value="Ser/Thr-sp_prot-phosphatase"/>
</dbReference>
<dbReference type="GO" id="GO:0005737">
    <property type="term" value="C:cytoplasm"/>
    <property type="evidence" value="ECO:0007669"/>
    <property type="project" value="TreeGrafter"/>
</dbReference>
<dbReference type="PANTHER" id="PTHR11668">
    <property type="entry name" value="SERINE/THREONINE PROTEIN PHOSPHATASE"/>
    <property type="match status" value="1"/>
</dbReference>
<evidence type="ECO:0000256" key="7">
    <source>
        <dbReference type="ARBA" id="ARBA00048336"/>
    </source>
</evidence>
<dbReference type="GO" id="GO:0005634">
    <property type="term" value="C:nucleus"/>
    <property type="evidence" value="ECO:0007669"/>
    <property type="project" value="TreeGrafter"/>
</dbReference>
<dbReference type="SMART" id="SM00156">
    <property type="entry name" value="PP2Ac"/>
    <property type="match status" value="1"/>
</dbReference>
<keyword evidence="3 8" id="KW-0378">Hydrolase</keyword>
<keyword evidence="4" id="KW-0904">Protein phosphatase</keyword>
<evidence type="ECO:0000313" key="12">
    <source>
        <dbReference type="WBParaSite" id="Pan_g1999.t1"/>
    </source>
</evidence>
<dbReference type="PRINTS" id="PR00114">
    <property type="entry name" value="STPHPHTASE"/>
</dbReference>
<evidence type="ECO:0000313" key="11">
    <source>
        <dbReference type="Proteomes" id="UP000492821"/>
    </source>
</evidence>
<keyword evidence="11" id="KW-1185">Reference proteome</keyword>
<dbReference type="GO" id="GO:0004722">
    <property type="term" value="F:protein serine/threonine phosphatase activity"/>
    <property type="evidence" value="ECO:0007669"/>
    <property type="project" value="UniProtKB-EC"/>
</dbReference>
<comment type="similarity">
    <text evidence="8">Belongs to the PPP phosphatase family.</text>
</comment>
<dbReference type="Gene3D" id="3.60.21.10">
    <property type="match status" value="1"/>
</dbReference>
<comment type="catalytic activity">
    <reaction evidence="6">
        <text>O-phospho-L-seryl-[protein] + H2O = L-seryl-[protein] + phosphate</text>
        <dbReference type="Rhea" id="RHEA:20629"/>
        <dbReference type="Rhea" id="RHEA-COMP:9863"/>
        <dbReference type="Rhea" id="RHEA-COMP:11604"/>
        <dbReference type="ChEBI" id="CHEBI:15377"/>
        <dbReference type="ChEBI" id="CHEBI:29999"/>
        <dbReference type="ChEBI" id="CHEBI:43474"/>
        <dbReference type="ChEBI" id="CHEBI:83421"/>
        <dbReference type="EC" id="3.1.3.16"/>
    </reaction>
</comment>
<dbReference type="PANTHER" id="PTHR11668:SF300">
    <property type="entry name" value="SERINE_THREONINE-PROTEIN PHOSPHATASE"/>
    <property type="match status" value="1"/>
</dbReference>
<dbReference type="WBParaSite" id="Pan_g1999.t1">
    <property type="protein sequence ID" value="Pan_g1999.t1"/>
    <property type="gene ID" value="Pan_g1999"/>
</dbReference>
<organism evidence="11 12">
    <name type="scientific">Panagrellus redivivus</name>
    <name type="common">Microworm</name>
    <dbReference type="NCBI Taxonomy" id="6233"/>
    <lineage>
        <taxon>Eukaryota</taxon>
        <taxon>Metazoa</taxon>
        <taxon>Ecdysozoa</taxon>
        <taxon>Nematoda</taxon>
        <taxon>Chromadorea</taxon>
        <taxon>Rhabditida</taxon>
        <taxon>Tylenchina</taxon>
        <taxon>Panagrolaimomorpha</taxon>
        <taxon>Panagrolaimoidea</taxon>
        <taxon>Panagrolaimidae</taxon>
        <taxon>Panagrellus</taxon>
    </lineage>
</organism>
<dbReference type="InterPro" id="IPR029052">
    <property type="entry name" value="Metallo-depent_PP-like"/>
</dbReference>
<reference evidence="11" key="1">
    <citation type="journal article" date="2013" name="Genetics">
        <title>The draft genome and transcriptome of Panagrellus redivivus are shaped by the harsh demands of a free-living lifestyle.</title>
        <authorList>
            <person name="Srinivasan J."/>
            <person name="Dillman A.R."/>
            <person name="Macchietto M.G."/>
            <person name="Heikkinen L."/>
            <person name="Lakso M."/>
            <person name="Fracchia K.M."/>
            <person name="Antoshechkin I."/>
            <person name="Mortazavi A."/>
            <person name="Wong G."/>
            <person name="Sternberg P.W."/>
        </authorList>
    </citation>
    <scope>NUCLEOTIDE SEQUENCE [LARGE SCALE GENOMIC DNA]</scope>
    <source>
        <strain evidence="11">MT8872</strain>
    </source>
</reference>
<accession>A0A7E4VG61</accession>
<dbReference type="InterPro" id="IPR050341">
    <property type="entry name" value="PP1_catalytic_subunit"/>
</dbReference>
<proteinExistence type="inferred from homology"/>
<dbReference type="GO" id="GO:0046872">
    <property type="term" value="F:metal ion binding"/>
    <property type="evidence" value="ECO:0007669"/>
    <property type="project" value="UniProtKB-KW"/>
</dbReference>
<evidence type="ECO:0000256" key="5">
    <source>
        <dbReference type="ARBA" id="ARBA00023211"/>
    </source>
</evidence>
<dbReference type="AlphaFoldDB" id="A0A7E4VG61"/>
<dbReference type="SUPFAM" id="SSF56300">
    <property type="entry name" value="Metallo-dependent phosphatases"/>
    <property type="match status" value="1"/>
</dbReference>
<name>A0A7E4VG61_PANRE</name>
<evidence type="ECO:0000256" key="3">
    <source>
        <dbReference type="ARBA" id="ARBA00022801"/>
    </source>
</evidence>
<dbReference type="Pfam" id="PF00149">
    <property type="entry name" value="Metallophos"/>
    <property type="match status" value="1"/>
</dbReference>
<keyword evidence="2" id="KW-0479">Metal-binding</keyword>
<protein>
    <recommendedName>
        <fullName evidence="8">Serine/threonine-protein phosphatase</fullName>
        <ecNumber evidence="8">3.1.3.16</ecNumber>
    </recommendedName>
</protein>
<dbReference type="Proteomes" id="UP000492821">
    <property type="component" value="Unassembled WGS sequence"/>
</dbReference>
<comment type="catalytic activity">
    <reaction evidence="7 8">
        <text>O-phospho-L-threonyl-[protein] + H2O = L-threonyl-[protein] + phosphate</text>
        <dbReference type="Rhea" id="RHEA:47004"/>
        <dbReference type="Rhea" id="RHEA-COMP:11060"/>
        <dbReference type="Rhea" id="RHEA-COMP:11605"/>
        <dbReference type="ChEBI" id="CHEBI:15377"/>
        <dbReference type="ChEBI" id="CHEBI:30013"/>
        <dbReference type="ChEBI" id="CHEBI:43474"/>
        <dbReference type="ChEBI" id="CHEBI:61977"/>
        <dbReference type="EC" id="3.1.3.16"/>
    </reaction>
</comment>
<evidence type="ECO:0000256" key="2">
    <source>
        <dbReference type="ARBA" id="ARBA00022723"/>
    </source>
</evidence>
<feature type="domain" description="Serine/threonine specific protein phosphatases" evidence="10">
    <location>
        <begin position="125"/>
        <end position="130"/>
    </location>
</feature>
<sequence length="347" mass="39159">MDPCITDVGLTDLLARLMSCTDPKTGKVTTNVLQDPREIRGLLYLVEKQLKSEPNMYEIEAPLAIVGDIHGQYPDLMKVFSTCGNPPTQKYLFLGDYVDRGRYSLETICCLFTMKAKYPTRVYLLRGNHESGAINRVYGFYDECCERFKKDLLGLELWHTFQRVFSYLPLVARIGLRIICMHGGLSPELHSIDQLKNLTRPIDPNDAGLHTDLLWSDPDLEMPSGPNDPLFGPSERGISHKFNKTAVNNACKALKVDLIVRAHQVVQDGYEFFANRHMVTLFSAPNYCGEFNNKAAVMLVDVNHQCKFVNIAASSNTPARRSRNETDLDDIDALIDQMSDSENSTDR</sequence>
<reference evidence="12" key="2">
    <citation type="submission" date="2020-10" db="UniProtKB">
        <authorList>
            <consortium name="WormBaseParasite"/>
        </authorList>
    </citation>
    <scope>IDENTIFICATION</scope>
</reference>
<evidence type="ECO:0000256" key="8">
    <source>
        <dbReference type="RuleBase" id="RU004273"/>
    </source>
</evidence>
<evidence type="ECO:0000256" key="4">
    <source>
        <dbReference type="ARBA" id="ARBA00022912"/>
    </source>
</evidence>
<evidence type="ECO:0000256" key="9">
    <source>
        <dbReference type="SAM" id="MobiDB-lite"/>
    </source>
</evidence>
<evidence type="ECO:0000256" key="1">
    <source>
        <dbReference type="ARBA" id="ARBA00001936"/>
    </source>
</evidence>
<feature type="region of interest" description="Disordered" evidence="9">
    <location>
        <begin position="317"/>
        <end position="347"/>
    </location>
</feature>
<dbReference type="EC" id="3.1.3.16" evidence="8"/>
<comment type="cofactor">
    <cofactor evidence="1">
        <name>Mn(2+)</name>
        <dbReference type="ChEBI" id="CHEBI:29035"/>
    </cofactor>
</comment>
<dbReference type="InterPro" id="IPR004843">
    <property type="entry name" value="Calcineurin-like_PHP"/>
</dbReference>